<accession>A0A3P7L076</accession>
<proteinExistence type="predicted"/>
<evidence type="ECO:0000313" key="2">
    <source>
        <dbReference type="Proteomes" id="UP000270094"/>
    </source>
</evidence>
<protein>
    <submittedName>
        <fullName evidence="1">Uncharacterized protein</fullName>
    </submittedName>
</protein>
<keyword evidence="2" id="KW-1185">Reference proteome</keyword>
<dbReference type="AlphaFoldDB" id="A0A3P7L076"/>
<name>A0A3P7L076_STRVU</name>
<evidence type="ECO:0000313" key="1">
    <source>
        <dbReference type="EMBL" id="VDM72768.1"/>
    </source>
</evidence>
<gene>
    <name evidence="1" type="ORF">SVUK_LOCUS7766</name>
</gene>
<sequence length="49" mass="5616">MGYPKLARSSHRYLLLCQLVVLEGDANLKLVTSMRISPIRTLHYKSVSR</sequence>
<dbReference type="EMBL" id="UYYB01027146">
    <property type="protein sequence ID" value="VDM72768.1"/>
    <property type="molecule type" value="Genomic_DNA"/>
</dbReference>
<reference evidence="1 2" key="1">
    <citation type="submission" date="2018-11" db="EMBL/GenBank/DDBJ databases">
        <authorList>
            <consortium name="Pathogen Informatics"/>
        </authorList>
    </citation>
    <scope>NUCLEOTIDE SEQUENCE [LARGE SCALE GENOMIC DNA]</scope>
</reference>
<dbReference type="Proteomes" id="UP000270094">
    <property type="component" value="Unassembled WGS sequence"/>
</dbReference>
<organism evidence="1 2">
    <name type="scientific">Strongylus vulgaris</name>
    <name type="common">Blood worm</name>
    <dbReference type="NCBI Taxonomy" id="40348"/>
    <lineage>
        <taxon>Eukaryota</taxon>
        <taxon>Metazoa</taxon>
        <taxon>Ecdysozoa</taxon>
        <taxon>Nematoda</taxon>
        <taxon>Chromadorea</taxon>
        <taxon>Rhabditida</taxon>
        <taxon>Rhabditina</taxon>
        <taxon>Rhabditomorpha</taxon>
        <taxon>Strongyloidea</taxon>
        <taxon>Strongylidae</taxon>
        <taxon>Strongylus</taxon>
    </lineage>
</organism>